<proteinExistence type="predicted"/>
<protein>
    <submittedName>
        <fullName evidence="6">Putative glutathione reductase</fullName>
        <ecNumber evidence="6">1.8.1.7</ecNumber>
    </submittedName>
</protein>
<evidence type="ECO:0000259" key="4">
    <source>
        <dbReference type="Pfam" id="PF02852"/>
    </source>
</evidence>
<dbReference type="HOGENOM" id="CLU_016755_2_0_0"/>
<keyword evidence="6" id="KW-0560">Oxidoreductase</keyword>
<dbReference type="Pfam" id="PF07992">
    <property type="entry name" value="Pyr_redox_2"/>
    <property type="match status" value="1"/>
</dbReference>
<dbReference type="PRINTS" id="PR00368">
    <property type="entry name" value="FADPNR"/>
</dbReference>
<organism evidence="6 7">
    <name type="scientific">Phycisphaera mikurensis (strain NBRC 102666 / KCTC 22515 / FYK2301M01)</name>
    <dbReference type="NCBI Taxonomy" id="1142394"/>
    <lineage>
        <taxon>Bacteria</taxon>
        <taxon>Pseudomonadati</taxon>
        <taxon>Planctomycetota</taxon>
        <taxon>Phycisphaerae</taxon>
        <taxon>Phycisphaerales</taxon>
        <taxon>Phycisphaeraceae</taxon>
        <taxon>Phycisphaera</taxon>
    </lineage>
</organism>
<name>I0ICK6_PHYMF</name>
<keyword evidence="3" id="KW-0274">FAD</keyword>
<dbReference type="PANTHER" id="PTHR43014">
    <property type="entry name" value="MERCURIC REDUCTASE"/>
    <property type="match status" value="1"/>
</dbReference>
<dbReference type="SUPFAM" id="SSF55424">
    <property type="entry name" value="FAD/NAD-linked reductases, dimerisation (C-terminal) domain"/>
    <property type="match status" value="1"/>
</dbReference>
<reference evidence="6 7" key="1">
    <citation type="submission" date="2012-02" db="EMBL/GenBank/DDBJ databases">
        <title>Complete genome sequence of Phycisphaera mikurensis NBRC 102666.</title>
        <authorList>
            <person name="Ankai A."/>
            <person name="Hosoyama A."/>
            <person name="Terui Y."/>
            <person name="Sekine M."/>
            <person name="Fukai R."/>
            <person name="Kato Y."/>
            <person name="Nakamura S."/>
            <person name="Yamada-Narita S."/>
            <person name="Kawakoshi A."/>
            <person name="Fukunaga Y."/>
            <person name="Yamazaki S."/>
            <person name="Fujita N."/>
        </authorList>
    </citation>
    <scope>NUCLEOTIDE SEQUENCE [LARGE SCALE GENOMIC DNA]</scope>
    <source>
        <strain evidence="7">NBRC 102666 / KCTC 22515 / FYK2301M01</strain>
    </source>
</reference>
<comment type="cofactor">
    <cofactor evidence="1">
        <name>FAD</name>
        <dbReference type="ChEBI" id="CHEBI:57692"/>
    </cofactor>
</comment>
<dbReference type="InterPro" id="IPR023753">
    <property type="entry name" value="FAD/NAD-binding_dom"/>
</dbReference>
<dbReference type="PANTHER" id="PTHR43014:SF5">
    <property type="entry name" value="GLUTATHIONE REDUCTASE (NADPH)"/>
    <property type="match status" value="1"/>
</dbReference>
<evidence type="ECO:0000256" key="1">
    <source>
        <dbReference type="ARBA" id="ARBA00001974"/>
    </source>
</evidence>
<dbReference type="InterPro" id="IPR004099">
    <property type="entry name" value="Pyr_nucl-diS_OxRdtase_dimer"/>
</dbReference>
<dbReference type="AlphaFoldDB" id="I0ICK6"/>
<feature type="domain" description="Pyridine nucleotide-disulphide oxidoreductase dimerisation" evidence="4">
    <location>
        <begin position="342"/>
        <end position="448"/>
    </location>
</feature>
<dbReference type="GO" id="GO:0004362">
    <property type="term" value="F:glutathione-disulfide reductase (NADPH) activity"/>
    <property type="evidence" value="ECO:0007669"/>
    <property type="project" value="UniProtKB-EC"/>
</dbReference>
<dbReference type="RefSeq" id="WP_014436214.1">
    <property type="nucleotide sequence ID" value="NC_017080.1"/>
</dbReference>
<gene>
    <name evidence="6" type="ordered locus">PSMK_08350</name>
</gene>
<evidence type="ECO:0000259" key="5">
    <source>
        <dbReference type="Pfam" id="PF07992"/>
    </source>
</evidence>
<feature type="domain" description="FAD/NAD(P)-binding" evidence="5">
    <location>
        <begin position="5"/>
        <end position="316"/>
    </location>
</feature>
<dbReference type="Gene3D" id="3.50.50.60">
    <property type="entry name" value="FAD/NAD(P)-binding domain"/>
    <property type="match status" value="2"/>
</dbReference>
<dbReference type="Gene3D" id="3.30.390.30">
    <property type="match status" value="1"/>
</dbReference>
<dbReference type="EMBL" id="AP012338">
    <property type="protein sequence ID" value="BAM02994.1"/>
    <property type="molecule type" value="Genomic_DNA"/>
</dbReference>
<keyword evidence="7" id="KW-1185">Reference proteome</keyword>
<dbReference type="SUPFAM" id="SSF51905">
    <property type="entry name" value="FAD/NAD(P)-binding domain"/>
    <property type="match status" value="1"/>
</dbReference>
<dbReference type="KEGG" id="phm:PSMK_08350"/>
<dbReference type="OrthoDB" id="230580at2"/>
<dbReference type="InterPro" id="IPR016156">
    <property type="entry name" value="FAD/NAD-linked_Rdtase_dimer_sf"/>
</dbReference>
<evidence type="ECO:0000256" key="3">
    <source>
        <dbReference type="ARBA" id="ARBA00022827"/>
    </source>
</evidence>
<accession>I0ICK6</accession>
<dbReference type="Proteomes" id="UP000007881">
    <property type="component" value="Chromosome"/>
</dbReference>
<keyword evidence="2" id="KW-0285">Flavoprotein</keyword>
<dbReference type="EC" id="1.8.1.7" evidence="6"/>
<evidence type="ECO:0000313" key="6">
    <source>
        <dbReference type="EMBL" id="BAM02994.1"/>
    </source>
</evidence>
<evidence type="ECO:0000313" key="7">
    <source>
        <dbReference type="Proteomes" id="UP000007881"/>
    </source>
</evidence>
<dbReference type="STRING" id="1142394.PSMK_08350"/>
<evidence type="ECO:0000256" key="2">
    <source>
        <dbReference type="ARBA" id="ARBA00022630"/>
    </source>
</evidence>
<dbReference type="Pfam" id="PF02852">
    <property type="entry name" value="Pyr_redox_dim"/>
    <property type="match status" value="1"/>
</dbReference>
<dbReference type="InterPro" id="IPR036188">
    <property type="entry name" value="FAD/NAD-bd_sf"/>
</dbReference>
<dbReference type="PRINTS" id="PR00411">
    <property type="entry name" value="PNDRDTASEI"/>
</dbReference>
<sequence>MTDVDVAILGCGTAGQMPAYAAAKAGRSVLMIDPHSPGGTCANRGCDAKKPLVAAAEALHRFIAFRGHGLGGTPELRYGELHAFKESFTAPIPAQTRHDLAAAGIRLVEAEAAFVDEQTLEVAGDRFRFGKAAVCTGRVPGTLDTAGGGHAIDSAAFLRLDALPRRVAFVGGGYVGLEFAAVAAVAGSRVTVFEAADRVLAPFDADAVRVVAAGMAAVGVRLSTGRRVTAIEPSQSGFRLCQGDGSPPVEVDLVVATAGRVPAVAGLNLPAAGVEAGERGVRVDRQLRTTNPRIYAGGDVADTGNPSLTPTAARDGRVLRRNLLDADPPRTHLRPDPPRITAAAFTLPTAAMAGYTEAEARGTAGLGEVDAVSGDASAWKLMKQQRAEHAYYKFVYAGSDAARDRRLVGAHLVGPGAEEAINLFATGLHDPAATERLADTAAAYPSFGFNLLNAFRAGL</sequence>
<dbReference type="eggNOG" id="COG1249">
    <property type="taxonomic scope" value="Bacteria"/>
</dbReference>